<dbReference type="PROSITE" id="PS01358">
    <property type="entry name" value="ZF_RANBP2_1"/>
    <property type="match status" value="4"/>
</dbReference>
<accession>A0AAX4PDG7</accession>
<evidence type="ECO:0000256" key="2">
    <source>
        <dbReference type="ARBA" id="ARBA00022771"/>
    </source>
</evidence>
<dbReference type="SUPFAM" id="SSF90209">
    <property type="entry name" value="Ran binding protein zinc finger-like"/>
    <property type="match status" value="5"/>
</dbReference>
<sequence>MTEELTLMRGDARVNELRVVVDESMERSAGGSTGKEDWLKLVRAETGVLVEAPSEAAGGKFIVSWPSRATCECLQNFLAAVSLVNGETGTGGASGDAPEPKGAAVTLACWTASQREDLVSWVSKDTMAPMGVAVLGPTKAEKKMCQCVETIQGAIKEALQKQSSVEDAVLQVRMEKLSKVIEESAEAKNGKALCVGAAGIAMRLMQLLKGEDPVDSQENVDDKDCEVLMTPEDVSAMVDKGLLADEFSDCFKRVLTVSKACTEEGASAVSLAEIVVVFSALMMILEVVLKIEKKESQEEDVTKGVLLPDGIPEGVMGSKSQGLGGDAALQGMSNVREGDWICAQCGDFQFARNFRCRRCNAPKPGTSSFSDRGGDRRQGGSYGGSFGGGRPGDWECPSCGDHNFARNTNCRRCGESRPSDAGGDSYGGGFGGGRGGGESYGNFGGGGGRGGYRSGGDSYGGSFGGGRGGGFGGGRPGDWECPSCGDHNFARNTNCRRCGESRPSDAGGDSYGGGFGGGRGGGESYGNFGGGGGRGGYRSGGDSYGGSFGGGRGGGFGGGRPGDWECPSCGDHNFARNTNCRRCGESRPSDAGGDSYGGGFDGGDRYGGSSYGNFGGGDRYGGDRGGGYGGGGFSERKPGDWDCPSCGDHNFARNTNCRRCGHPRD</sequence>
<dbReference type="InterPro" id="IPR001876">
    <property type="entry name" value="Znf_RanBP2"/>
</dbReference>
<feature type="domain" description="RanBP2-type" evidence="6">
    <location>
        <begin position="390"/>
        <end position="419"/>
    </location>
</feature>
<evidence type="ECO:0000313" key="8">
    <source>
        <dbReference type="Proteomes" id="UP001472866"/>
    </source>
</evidence>
<dbReference type="InterPro" id="IPR036443">
    <property type="entry name" value="Znf_RanBP2_sf"/>
</dbReference>
<dbReference type="PRINTS" id="PR01228">
    <property type="entry name" value="EGGSHELL"/>
</dbReference>
<dbReference type="PROSITE" id="PS50199">
    <property type="entry name" value="ZF_RANBP2_2"/>
    <property type="match status" value="5"/>
</dbReference>
<evidence type="ECO:0000256" key="5">
    <source>
        <dbReference type="SAM" id="MobiDB-lite"/>
    </source>
</evidence>
<evidence type="ECO:0000256" key="4">
    <source>
        <dbReference type="PROSITE-ProRule" id="PRU00322"/>
    </source>
</evidence>
<dbReference type="AlphaFoldDB" id="A0AAX4PDG7"/>
<dbReference type="Pfam" id="PF00641">
    <property type="entry name" value="Zn_ribbon_RanBP"/>
    <property type="match status" value="4"/>
</dbReference>
<keyword evidence="2 4" id="KW-0863">Zinc-finger</keyword>
<evidence type="ECO:0000256" key="1">
    <source>
        <dbReference type="ARBA" id="ARBA00022723"/>
    </source>
</evidence>
<evidence type="ECO:0000313" key="7">
    <source>
        <dbReference type="EMBL" id="WZN64298.1"/>
    </source>
</evidence>
<dbReference type="GO" id="GO:0003729">
    <property type="term" value="F:mRNA binding"/>
    <property type="evidence" value="ECO:0007669"/>
    <property type="project" value="TreeGrafter"/>
</dbReference>
<name>A0AAX4PDG7_9CHLO</name>
<dbReference type="Proteomes" id="UP001472866">
    <property type="component" value="Chromosome 09"/>
</dbReference>
<keyword evidence="8" id="KW-1185">Reference proteome</keyword>
<dbReference type="Gene3D" id="4.10.1060.10">
    <property type="entry name" value="Zinc finger, RanBP2-type"/>
    <property type="match status" value="5"/>
</dbReference>
<keyword evidence="1" id="KW-0479">Metal-binding</keyword>
<evidence type="ECO:0000259" key="6">
    <source>
        <dbReference type="PROSITE" id="PS50199"/>
    </source>
</evidence>
<gene>
    <name evidence="7" type="ORF">HKI87_09g58540</name>
</gene>
<dbReference type="SMART" id="SM00547">
    <property type="entry name" value="ZnF_RBZ"/>
    <property type="match status" value="5"/>
</dbReference>
<evidence type="ECO:0000256" key="3">
    <source>
        <dbReference type="ARBA" id="ARBA00022833"/>
    </source>
</evidence>
<organism evidence="7 8">
    <name type="scientific">Chloropicon roscoffensis</name>
    <dbReference type="NCBI Taxonomy" id="1461544"/>
    <lineage>
        <taxon>Eukaryota</taxon>
        <taxon>Viridiplantae</taxon>
        <taxon>Chlorophyta</taxon>
        <taxon>Chloropicophyceae</taxon>
        <taxon>Chloropicales</taxon>
        <taxon>Chloropicaceae</taxon>
        <taxon>Chloropicon</taxon>
    </lineage>
</organism>
<feature type="domain" description="RanBP2-type" evidence="6">
    <location>
        <begin position="560"/>
        <end position="589"/>
    </location>
</feature>
<keyword evidence="3" id="KW-0862">Zinc</keyword>
<feature type="domain" description="RanBP2-type" evidence="6">
    <location>
        <begin position="336"/>
        <end position="365"/>
    </location>
</feature>
<dbReference type="PANTHER" id="PTHR23111">
    <property type="entry name" value="ZINC FINGER PROTEIN"/>
    <property type="match status" value="1"/>
</dbReference>
<feature type="domain" description="RanBP2-type" evidence="6">
    <location>
        <begin position="637"/>
        <end position="665"/>
    </location>
</feature>
<protein>
    <recommendedName>
        <fullName evidence="6">RanBP2-type domain-containing protein</fullName>
    </recommendedName>
</protein>
<proteinExistence type="predicted"/>
<reference evidence="7 8" key="1">
    <citation type="submission" date="2024-03" db="EMBL/GenBank/DDBJ databases">
        <title>Complete genome sequence of the green alga Chloropicon roscoffensis RCC1871.</title>
        <authorList>
            <person name="Lemieux C."/>
            <person name="Pombert J.-F."/>
            <person name="Otis C."/>
            <person name="Turmel M."/>
        </authorList>
    </citation>
    <scope>NUCLEOTIDE SEQUENCE [LARGE SCALE GENOMIC DNA]</scope>
    <source>
        <strain evidence="7 8">RCC1871</strain>
    </source>
</reference>
<feature type="region of interest" description="Disordered" evidence="5">
    <location>
        <begin position="363"/>
        <end position="387"/>
    </location>
</feature>
<dbReference type="EMBL" id="CP151509">
    <property type="protein sequence ID" value="WZN64298.1"/>
    <property type="molecule type" value="Genomic_DNA"/>
</dbReference>
<dbReference type="GO" id="GO:0008270">
    <property type="term" value="F:zinc ion binding"/>
    <property type="evidence" value="ECO:0007669"/>
    <property type="project" value="UniProtKB-KW"/>
</dbReference>
<dbReference type="PANTHER" id="PTHR23111:SF40">
    <property type="entry name" value="RNA-BINDING PROTEIN INVOLVED IN HETEROCHROMATIN ASSEMBLY-RELATED"/>
    <property type="match status" value="1"/>
</dbReference>
<feature type="domain" description="RanBP2-type" evidence="6">
    <location>
        <begin position="475"/>
        <end position="504"/>
    </location>
</feature>